<keyword evidence="2" id="KW-0548">Nucleotidyltransferase</keyword>
<dbReference type="NCBIfam" id="TIGR00125">
    <property type="entry name" value="cyt_tran_rel"/>
    <property type="match status" value="1"/>
</dbReference>
<dbReference type="GO" id="GO:0016779">
    <property type="term" value="F:nucleotidyltransferase activity"/>
    <property type="evidence" value="ECO:0007669"/>
    <property type="project" value="UniProtKB-KW"/>
</dbReference>
<sequence>MICVTGSFDNLHAREVRFLEEASHLGPIQVWLYSDALVEAFTGRPPLFPQAERLYYLRAIRYVDQVILLEQAASPHTPPWPEGERPQAWAITEKEDHPEKRAWSARHGVPLHVLPESQLEGFPPAPEMDTTRRPDCKKVIVTGCYDWLHSGHVRFFEEASAYGELYVAVGNDANVRNLKGEGHPLFPQELRRYMVGSIRYVHQALITSGWGWLDAEPEIERLKPDIYLVNEDGDKPEKRAYCEAHGLEYVVLRRLPAPGLQPRSSTELRGF</sequence>
<feature type="domain" description="Cytidyltransferase-like" evidence="3">
    <location>
        <begin position="5"/>
        <end position="70"/>
    </location>
</feature>
<dbReference type="EMBL" id="DPBP01000020">
    <property type="protein sequence ID" value="HCE17104.1"/>
    <property type="molecule type" value="Genomic_DNA"/>
</dbReference>
<feature type="domain" description="Cytidyltransferase-like" evidence="3">
    <location>
        <begin position="140"/>
        <end position="236"/>
    </location>
</feature>
<protein>
    <recommendedName>
        <fullName evidence="3">Cytidyltransferase-like domain-containing protein</fullName>
    </recommendedName>
</protein>
<organism evidence="4 5">
    <name type="scientific">Anaerolinea thermolimosa</name>
    <dbReference type="NCBI Taxonomy" id="229919"/>
    <lineage>
        <taxon>Bacteria</taxon>
        <taxon>Bacillati</taxon>
        <taxon>Chloroflexota</taxon>
        <taxon>Anaerolineae</taxon>
        <taxon>Anaerolineales</taxon>
        <taxon>Anaerolineaceae</taxon>
        <taxon>Anaerolinea</taxon>
    </lineage>
</organism>
<comment type="caution">
    <text evidence="4">The sequence shown here is derived from an EMBL/GenBank/DDBJ whole genome shotgun (WGS) entry which is preliminary data.</text>
</comment>
<dbReference type="Pfam" id="PF01467">
    <property type="entry name" value="CTP_transf_like"/>
    <property type="match status" value="2"/>
</dbReference>
<dbReference type="SUPFAM" id="SSF52374">
    <property type="entry name" value="Nucleotidylyl transferase"/>
    <property type="match status" value="2"/>
</dbReference>
<accession>A0A3D1JF86</accession>
<dbReference type="PANTHER" id="PTHR43793:SF1">
    <property type="entry name" value="FAD SYNTHASE"/>
    <property type="match status" value="1"/>
</dbReference>
<evidence type="ECO:0000313" key="4">
    <source>
        <dbReference type="EMBL" id="HCE17104.1"/>
    </source>
</evidence>
<dbReference type="InterPro" id="IPR014729">
    <property type="entry name" value="Rossmann-like_a/b/a_fold"/>
</dbReference>
<dbReference type="InterPro" id="IPR050385">
    <property type="entry name" value="Archaeal_FAD_synthase"/>
</dbReference>
<dbReference type="Proteomes" id="UP000264141">
    <property type="component" value="Unassembled WGS sequence"/>
</dbReference>
<keyword evidence="1" id="KW-0808">Transferase</keyword>
<evidence type="ECO:0000313" key="5">
    <source>
        <dbReference type="Proteomes" id="UP000264141"/>
    </source>
</evidence>
<proteinExistence type="predicted"/>
<dbReference type="AlphaFoldDB" id="A0A3D1JF86"/>
<evidence type="ECO:0000259" key="3">
    <source>
        <dbReference type="Pfam" id="PF01467"/>
    </source>
</evidence>
<reference evidence="4 5" key="1">
    <citation type="journal article" date="2018" name="Nat. Biotechnol.">
        <title>A standardized bacterial taxonomy based on genome phylogeny substantially revises the tree of life.</title>
        <authorList>
            <person name="Parks D.H."/>
            <person name="Chuvochina M."/>
            <person name="Waite D.W."/>
            <person name="Rinke C."/>
            <person name="Skarshewski A."/>
            <person name="Chaumeil P.A."/>
            <person name="Hugenholtz P."/>
        </authorList>
    </citation>
    <scope>NUCLEOTIDE SEQUENCE [LARGE SCALE GENOMIC DNA]</scope>
    <source>
        <strain evidence="4">UBA8781</strain>
    </source>
</reference>
<evidence type="ECO:0000256" key="2">
    <source>
        <dbReference type="ARBA" id="ARBA00022695"/>
    </source>
</evidence>
<dbReference type="STRING" id="229919.GCA_001050195_02910"/>
<dbReference type="InterPro" id="IPR004821">
    <property type="entry name" value="Cyt_trans-like"/>
</dbReference>
<dbReference type="PANTHER" id="PTHR43793">
    <property type="entry name" value="FAD SYNTHASE"/>
    <property type="match status" value="1"/>
</dbReference>
<dbReference type="Gene3D" id="3.40.50.620">
    <property type="entry name" value="HUPs"/>
    <property type="match status" value="2"/>
</dbReference>
<name>A0A3D1JF86_9CHLR</name>
<gene>
    <name evidence="4" type="ORF">DEQ80_04525</name>
</gene>
<evidence type="ECO:0000256" key="1">
    <source>
        <dbReference type="ARBA" id="ARBA00022679"/>
    </source>
</evidence>